<dbReference type="InterPro" id="IPR046960">
    <property type="entry name" value="PPR_At4g14850-like_plant"/>
</dbReference>
<dbReference type="GO" id="GO:0003723">
    <property type="term" value="F:RNA binding"/>
    <property type="evidence" value="ECO:0007669"/>
    <property type="project" value="InterPro"/>
</dbReference>
<evidence type="ECO:0000313" key="3">
    <source>
        <dbReference type="EMBL" id="WOL15069.1"/>
    </source>
</evidence>
<accession>A0AAQ3KUL5</accession>
<dbReference type="Proteomes" id="UP001327560">
    <property type="component" value="Chromosome 7"/>
</dbReference>
<evidence type="ECO:0000256" key="2">
    <source>
        <dbReference type="PROSITE-ProRule" id="PRU00708"/>
    </source>
</evidence>
<evidence type="ECO:0000256" key="1">
    <source>
        <dbReference type="ARBA" id="ARBA00022737"/>
    </source>
</evidence>
<dbReference type="Gene3D" id="1.25.40.10">
    <property type="entry name" value="Tetratricopeptide repeat domain"/>
    <property type="match status" value="1"/>
</dbReference>
<dbReference type="NCBIfam" id="TIGR00756">
    <property type="entry name" value="PPR"/>
    <property type="match status" value="1"/>
</dbReference>
<dbReference type="EMBL" id="CP136896">
    <property type="protein sequence ID" value="WOL15069.1"/>
    <property type="molecule type" value="Genomic_DNA"/>
</dbReference>
<dbReference type="PANTHER" id="PTHR47926">
    <property type="entry name" value="PENTATRICOPEPTIDE REPEAT-CONTAINING PROTEIN"/>
    <property type="match status" value="1"/>
</dbReference>
<reference evidence="3 4" key="1">
    <citation type="submission" date="2023-10" db="EMBL/GenBank/DDBJ databases">
        <title>Chromosome-scale genome assembly provides insights into flower coloration mechanisms of Canna indica.</title>
        <authorList>
            <person name="Li C."/>
        </authorList>
    </citation>
    <scope>NUCLEOTIDE SEQUENCE [LARGE SCALE GENOMIC DNA]</scope>
    <source>
        <tissue evidence="3">Flower</tissue>
    </source>
</reference>
<keyword evidence="4" id="KW-1185">Reference proteome</keyword>
<dbReference type="AlphaFoldDB" id="A0AAQ3KUL5"/>
<protein>
    <recommendedName>
        <fullName evidence="5">Pentatricopeptide repeat-containing protein</fullName>
    </recommendedName>
</protein>
<keyword evidence="1" id="KW-0677">Repeat</keyword>
<name>A0AAQ3KUL5_9LILI</name>
<evidence type="ECO:0000313" key="4">
    <source>
        <dbReference type="Proteomes" id="UP001327560"/>
    </source>
</evidence>
<gene>
    <name evidence="3" type="ORF">Cni_G23850</name>
</gene>
<organism evidence="3 4">
    <name type="scientific">Canna indica</name>
    <name type="common">Indian-shot</name>
    <dbReference type="NCBI Taxonomy" id="4628"/>
    <lineage>
        <taxon>Eukaryota</taxon>
        <taxon>Viridiplantae</taxon>
        <taxon>Streptophyta</taxon>
        <taxon>Embryophyta</taxon>
        <taxon>Tracheophyta</taxon>
        <taxon>Spermatophyta</taxon>
        <taxon>Magnoliopsida</taxon>
        <taxon>Liliopsida</taxon>
        <taxon>Zingiberales</taxon>
        <taxon>Cannaceae</taxon>
        <taxon>Canna</taxon>
    </lineage>
</organism>
<feature type="repeat" description="PPR" evidence="2">
    <location>
        <begin position="64"/>
        <end position="98"/>
    </location>
</feature>
<sequence>MEDLQLLLAEFFLTLDFDWSSIRSESRTYVVSHLLVGKNLVQFYARHGDPPSARKVFDPMCERGVVSWTTMINGWSDREMPDEALRLFYQMLRRDTQPNYVTLMASRLRLKELLKREEAFLSVFSSSITEFLDKAKGKFGNFDKESSGGGWF</sequence>
<evidence type="ECO:0008006" key="5">
    <source>
        <dbReference type="Google" id="ProtNLM"/>
    </source>
</evidence>
<dbReference type="InterPro" id="IPR002885">
    <property type="entry name" value="PPR_rpt"/>
</dbReference>
<dbReference type="PROSITE" id="PS51375">
    <property type="entry name" value="PPR"/>
    <property type="match status" value="1"/>
</dbReference>
<proteinExistence type="predicted"/>
<dbReference type="GO" id="GO:0009451">
    <property type="term" value="P:RNA modification"/>
    <property type="evidence" value="ECO:0007669"/>
    <property type="project" value="InterPro"/>
</dbReference>
<dbReference type="Pfam" id="PF13041">
    <property type="entry name" value="PPR_2"/>
    <property type="match status" value="1"/>
</dbReference>
<dbReference type="InterPro" id="IPR011990">
    <property type="entry name" value="TPR-like_helical_dom_sf"/>
</dbReference>